<accession>A0A1Y2CGS0</accession>
<dbReference type="SUPFAM" id="SSF81901">
    <property type="entry name" value="HCP-like"/>
    <property type="match status" value="1"/>
</dbReference>
<evidence type="ECO:0000313" key="1">
    <source>
        <dbReference type="EMBL" id="ORY46253.1"/>
    </source>
</evidence>
<dbReference type="STRING" id="1754190.A0A1Y2CGS0"/>
<proteinExistence type="predicted"/>
<dbReference type="EMBL" id="MCOG01000108">
    <property type="protein sequence ID" value="ORY46253.1"/>
    <property type="molecule type" value="Genomic_DNA"/>
</dbReference>
<sequence>MGQLYHSILSNKKGSIDFESDYYSSNDSSFNTTILNENSLSLSFILKDNKEEKNLISEPQLYDEFLIKDSKNDKSSLNPNIKGQNYQVEDTNNNMNKSKIYPSQPSGRNNFSLSKEFNDPDLGDSLEFYKKRAESLFIKHSSHPFIKTFNNLSLEQKYDICVMAWKNHQKSLAIEILESIIYDSRNMYLSKNSRQKVKDDRIIRQANKFLGFLLFNRYYYFTGYIEKEDAAADSLHLAEKWFKMAAERGHLSSQIMLLYLMYMEEERSLRHHYYGFQERNTLINETEIQELSFMFNEKTLEKIKDRVKRINQNIKLHTHPMTIMTTMSSTMSTMPTTLGASSSSLSSSYFLPNENTSSSTTINSTQTNYALAAINSHNSYSSGNPLSSTTNKIGGNPSSYTTNRTNWRSYDTRSFSFKLNNTFSSSHTTLNYSNQRDLKKAAFWYHRLIDHEEYYLKLYPWMNNNILYTKYQLARLAPTANESLDWLNMAAKDGNAMAQTCLGQYYFEQQVLQSKMQNYLLEHSQEFDLPNLFGKKKFKSFESIVHLDHFQNTDGFLALLKELFQKISIQDLQEERDFYRKLIPDMDYFQYNGINMNMNMNCHPSSYPSTSLHQTKDFLSLNYSTSSTFLTPTSSFSPSAPTQENLLRHSEYPTTSSNKDLEFQYQSPSQSPSQSQSHSIHSTLTKKLLNYYID</sequence>
<gene>
    <name evidence="1" type="ORF">LY90DRAFT_671335</name>
</gene>
<dbReference type="AlphaFoldDB" id="A0A1Y2CGS0"/>
<evidence type="ECO:0000313" key="2">
    <source>
        <dbReference type="Proteomes" id="UP000193920"/>
    </source>
</evidence>
<comment type="caution">
    <text evidence="1">The sequence shown here is derived from an EMBL/GenBank/DDBJ whole genome shotgun (WGS) entry which is preliminary data.</text>
</comment>
<name>A0A1Y2CGS0_9FUNG</name>
<dbReference type="Proteomes" id="UP000193920">
    <property type="component" value="Unassembled WGS sequence"/>
</dbReference>
<organism evidence="1 2">
    <name type="scientific">Neocallimastix californiae</name>
    <dbReference type="NCBI Taxonomy" id="1754190"/>
    <lineage>
        <taxon>Eukaryota</taxon>
        <taxon>Fungi</taxon>
        <taxon>Fungi incertae sedis</taxon>
        <taxon>Chytridiomycota</taxon>
        <taxon>Chytridiomycota incertae sedis</taxon>
        <taxon>Neocallimastigomycetes</taxon>
        <taxon>Neocallimastigales</taxon>
        <taxon>Neocallimastigaceae</taxon>
        <taxon>Neocallimastix</taxon>
    </lineage>
</organism>
<protein>
    <submittedName>
        <fullName evidence="1">Uncharacterized protein</fullName>
    </submittedName>
</protein>
<reference evidence="1 2" key="1">
    <citation type="submission" date="2016-08" db="EMBL/GenBank/DDBJ databases">
        <title>A Parts List for Fungal Cellulosomes Revealed by Comparative Genomics.</title>
        <authorList>
            <consortium name="DOE Joint Genome Institute"/>
            <person name="Haitjema C.H."/>
            <person name="Gilmore S.P."/>
            <person name="Henske J.K."/>
            <person name="Solomon K.V."/>
            <person name="De Groot R."/>
            <person name="Kuo A."/>
            <person name="Mondo S.J."/>
            <person name="Salamov A.A."/>
            <person name="Labutti K."/>
            <person name="Zhao Z."/>
            <person name="Chiniquy J."/>
            <person name="Barry K."/>
            <person name="Brewer H.M."/>
            <person name="Purvine S.O."/>
            <person name="Wright A.T."/>
            <person name="Boxma B."/>
            <person name="Van Alen T."/>
            <person name="Hackstein J.H."/>
            <person name="Baker S.E."/>
            <person name="Grigoriev I.V."/>
            <person name="O'Malley M.A."/>
        </authorList>
    </citation>
    <scope>NUCLEOTIDE SEQUENCE [LARGE SCALE GENOMIC DNA]</scope>
    <source>
        <strain evidence="1 2">G1</strain>
    </source>
</reference>
<keyword evidence="2" id="KW-1185">Reference proteome</keyword>